<dbReference type="WBParaSite" id="PDA_v2.g7516.t1">
    <property type="protein sequence ID" value="PDA_v2.g7516.t1"/>
    <property type="gene ID" value="PDA_v2.g7516"/>
</dbReference>
<name>A0A914QTT3_9BILA</name>
<sequence length="294" mass="34343">MVNTTTLIEKDIRQIASNIKIPKYVPSTKFPSDVIKYMKKNAILKQTVKLMKLNKFFLQEKFELFYLGDKTSVYQLNNNSVRISVNGENHYSIDELPNILGVSRYLLIYTDNVLPRLISKIIICDLKYLLLTLLRISFNDFKFLTSSVNFKKLLLNRAIVFSKNDEIVPYECLLDHVPYLQELRLSHILSSEISKVFIEKICSSNMKKLAFSDIDEKFEFESILASLKKKPNLDVHLSFHNPELVLERIDKYVDKLLASGLTKFCPPSFGFFYPKTTRYDSYKNLRKSYFESVH</sequence>
<organism evidence="1 2">
    <name type="scientific">Panagrolaimus davidi</name>
    <dbReference type="NCBI Taxonomy" id="227884"/>
    <lineage>
        <taxon>Eukaryota</taxon>
        <taxon>Metazoa</taxon>
        <taxon>Ecdysozoa</taxon>
        <taxon>Nematoda</taxon>
        <taxon>Chromadorea</taxon>
        <taxon>Rhabditida</taxon>
        <taxon>Tylenchina</taxon>
        <taxon>Panagrolaimomorpha</taxon>
        <taxon>Panagrolaimoidea</taxon>
        <taxon>Panagrolaimidae</taxon>
        <taxon>Panagrolaimus</taxon>
    </lineage>
</organism>
<dbReference type="AlphaFoldDB" id="A0A914QTT3"/>
<evidence type="ECO:0000313" key="1">
    <source>
        <dbReference type="Proteomes" id="UP000887578"/>
    </source>
</evidence>
<dbReference type="Proteomes" id="UP000887578">
    <property type="component" value="Unplaced"/>
</dbReference>
<accession>A0A914QTT3</accession>
<proteinExistence type="predicted"/>
<keyword evidence="1" id="KW-1185">Reference proteome</keyword>
<evidence type="ECO:0000313" key="2">
    <source>
        <dbReference type="WBParaSite" id="PDA_v2.g7516.t1"/>
    </source>
</evidence>
<reference evidence="2" key="1">
    <citation type="submission" date="2022-11" db="UniProtKB">
        <authorList>
            <consortium name="WormBaseParasite"/>
        </authorList>
    </citation>
    <scope>IDENTIFICATION</scope>
</reference>
<protein>
    <submittedName>
        <fullName evidence="2">Uncharacterized protein</fullName>
    </submittedName>
</protein>